<keyword evidence="3" id="KW-1185">Reference proteome</keyword>
<dbReference type="Proteomes" id="UP001063166">
    <property type="component" value="Unassembled WGS sequence"/>
</dbReference>
<keyword evidence="1" id="KW-1133">Transmembrane helix</keyword>
<protein>
    <submittedName>
        <fullName evidence="2">Uncharacterized protein</fullName>
    </submittedName>
</protein>
<sequence length="96" mass="10472">MFTSTLLHAHILISTTSTDNPGVGDHLPVAVVACTLLIPTLLDLATRIYVFWIAGRVRTGPAGCSPGPVWCSPASIRRVRNWGYIWTHKRCSPGVF</sequence>
<proteinExistence type="predicted"/>
<evidence type="ECO:0000313" key="2">
    <source>
        <dbReference type="EMBL" id="GLB41957.1"/>
    </source>
</evidence>
<gene>
    <name evidence="2" type="ORF">LshimejAT787_1005570</name>
</gene>
<dbReference type="EMBL" id="BRPK01000010">
    <property type="protein sequence ID" value="GLB41957.1"/>
    <property type="molecule type" value="Genomic_DNA"/>
</dbReference>
<evidence type="ECO:0000313" key="3">
    <source>
        <dbReference type="Proteomes" id="UP001063166"/>
    </source>
</evidence>
<feature type="transmembrane region" description="Helical" evidence="1">
    <location>
        <begin position="27"/>
        <end position="50"/>
    </location>
</feature>
<name>A0A9P3PVC3_LYOSH</name>
<organism evidence="2 3">
    <name type="scientific">Lyophyllum shimeji</name>
    <name type="common">Hon-shimeji</name>
    <name type="synonym">Tricholoma shimeji</name>
    <dbReference type="NCBI Taxonomy" id="47721"/>
    <lineage>
        <taxon>Eukaryota</taxon>
        <taxon>Fungi</taxon>
        <taxon>Dikarya</taxon>
        <taxon>Basidiomycota</taxon>
        <taxon>Agaricomycotina</taxon>
        <taxon>Agaricomycetes</taxon>
        <taxon>Agaricomycetidae</taxon>
        <taxon>Agaricales</taxon>
        <taxon>Tricholomatineae</taxon>
        <taxon>Lyophyllaceae</taxon>
        <taxon>Lyophyllum</taxon>
    </lineage>
</organism>
<evidence type="ECO:0000256" key="1">
    <source>
        <dbReference type="SAM" id="Phobius"/>
    </source>
</evidence>
<keyword evidence="1" id="KW-0472">Membrane</keyword>
<comment type="caution">
    <text evidence="2">The sequence shown here is derived from an EMBL/GenBank/DDBJ whole genome shotgun (WGS) entry which is preliminary data.</text>
</comment>
<accession>A0A9P3PVC3</accession>
<reference evidence="2" key="1">
    <citation type="submission" date="2022-07" db="EMBL/GenBank/DDBJ databases">
        <title>The genome of Lyophyllum shimeji provides insight into the initial evolution of ectomycorrhizal fungal genome.</title>
        <authorList>
            <person name="Kobayashi Y."/>
            <person name="Shibata T."/>
            <person name="Hirakawa H."/>
            <person name="Shigenobu S."/>
            <person name="Nishiyama T."/>
            <person name="Yamada A."/>
            <person name="Hasebe M."/>
            <person name="Kawaguchi M."/>
        </authorList>
    </citation>
    <scope>NUCLEOTIDE SEQUENCE</scope>
    <source>
        <strain evidence="2">AT787</strain>
    </source>
</reference>
<dbReference type="AlphaFoldDB" id="A0A9P3PVC3"/>
<keyword evidence="1" id="KW-0812">Transmembrane</keyword>